<protein>
    <submittedName>
        <fullName evidence="1">Uncharacterized protein</fullName>
    </submittedName>
</protein>
<evidence type="ECO:0000313" key="1">
    <source>
        <dbReference type="EMBL" id="KAK8970001.1"/>
    </source>
</evidence>
<dbReference type="Proteomes" id="UP001412067">
    <property type="component" value="Unassembled WGS sequence"/>
</dbReference>
<proteinExistence type="predicted"/>
<keyword evidence="2" id="KW-1185">Reference proteome</keyword>
<evidence type="ECO:0000313" key="2">
    <source>
        <dbReference type="Proteomes" id="UP001412067"/>
    </source>
</evidence>
<gene>
    <name evidence="1" type="ORF">KSP40_PGU016257</name>
</gene>
<accession>A0ABR2N1C3</accession>
<comment type="caution">
    <text evidence="1">The sequence shown here is derived from an EMBL/GenBank/DDBJ whole genome shotgun (WGS) entry which is preliminary data.</text>
</comment>
<sequence length="73" mass="7754">MASSASPAILPISNSQQSPVVAAAASSGFVSAQSSAPVATPVFRLFFSRLQESVVVPRRRNLARPLWPHLLQP</sequence>
<reference evidence="1 2" key="1">
    <citation type="journal article" date="2022" name="Nat. Plants">
        <title>Genomes of leafy and leafless Platanthera orchids illuminate the evolution of mycoheterotrophy.</title>
        <authorList>
            <person name="Li M.H."/>
            <person name="Liu K.W."/>
            <person name="Li Z."/>
            <person name="Lu H.C."/>
            <person name="Ye Q.L."/>
            <person name="Zhang D."/>
            <person name="Wang J.Y."/>
            <person name="Li Y.F."/>
            <person name="Zhong Z.M."/>
            <person name="Liu X."/>
            <person name="Yu X."/>
            <person name="Liu D.K."/>
            <person name="Tu X.D."/>
            <person name="Liu B."/>
            <person name="Hao Y."/>
            <person name="Liao X.Y."/>
            <person name="Jiang Y.T."/>
            <person name="Sun W.H."/>
            <person name="Chen J."/>
            <person name="Chen Y.Q."/>
            <person name="Ai Y."/>
            <person name="Zhai J.W."/>
            <person name="Wu S.S."/>
            <person name="Zhou Z."/>
            <person name="Hsiao Y.Y."/>
            <person name="Wu W.L."/>
            <person name="Chen Y.Y."/>
            <person name="Lin Y.F."/>
            <person name="Hsu J.L."/>
            <person name="Li C.Y."/>
            <person name="Wang Z.W."/>
            <person name="Zhao X."/>
            <person name="Zhong W.Y."/>
            <person name="Ma X.K."/>
            <person name="Ma L."/>
            <person name="Huang J."/>
            <person name="Chen G.Z."/>
            <person name="Huang M.Z."/>
            <person name="Huang L."/>
            <person name="Peng D.H."/>
            <person name="Luo Y.B."/>
            <person name="Zou S.Q."/>
            <person name="Chen S.P."/>
            <person name="Lan S."/>
            <person name="Tsai W.C."/>
            <person name="Van de Peer Y."/>
            <person name="Liu Z.J."/>
        </authorList>
    </citation>
    <scope>NUCLEOTIDE SEQUENCE [LARGE SCALE GENOMIC DNA]</scope>
    <source>
        <strain evidence="1">Lor288</strain>
    </source>
</reference>
<name>A0ABR2N1C3_9ASPA</name>
<dbReference type="EMBL" id="JBBWWR010000002">
    <property type="protein sequence ID" value="KAK8970001.1"/>
    <property type="molecule type" value="Genomic_DNA"/>
</dbReference>
<organism evidence="1 2">
    <name type="scientific">Platanthera guangdongensis</name>
    <dbReference type="NCBI Taxonomy" id="2320717"/>
    <lineage>
        <taxon>Eukaryota</taxon>
        <taxon>Viridiplantae</taxon>
        <taxon>Streptophyta</taxon>
        <taxon>Embryophyta</taxon>
        <taxon>Tracheophyta</taxon>
        <taxon>Spermatophyta</taxon>
        <taxon>Magnoliopsida</taxon>
        <taxon>Liliopsida</taxon>
        <taxon>Asparagales</taxon>
        <taxon>Orchidaceae</taxon>
        <taxon>Orchidoideae</taxon>
        <taxon>Orchideae</taxon>
        <taxon>Orchidinae</taxon>
        <taxon>Platanthera</taxon>
    </lineage>
</organism>